<dbReference type="VEuPathDB" id="CryptoDB:cubi_03595"/>
<evidence type="ECO:0000313" key="3">
    <source>
        <dbReference type="Proteomes" id="UP000186176"/>
    </source>
</evidence>
<dbReference type="Proteomes" id="UP000186176">
    <property type="component" value="Unassembled WGS sequence"/>
</dbReference>
<gene>
    <name evidence="2" type="ORF">cubi_03595</name>
</gene>
<dbReference type="GeneID" id="39980388"/>
<proteinExistence type="predicted"/>
<feature type="chain" id="PRO_5011978029" evidence="1">
    <location>
        <begin position="26"/>
        <end position="193"/>
    </location>
</feature>
<dbReference type="EMBL" id="LRBP01000014">
    <property type="protein sequence ID" value="OII73798.1"/>
    <property type="molecule type" value="Genomic_DNA"/>
</dbReference>
<protein>
    <submittedName>
        <fullName evidence="2">Uncharacterized protein</fullName>
    </submittedName>
</protein>
<organism evidence="2 3">
    <name type="scientific">Cryptosporidium ubiquitum</name>
    <dbReference type="NCBI Taxonomy" id="857276"/>
    <lineage>
        <taxon>Eukaryota</taxon>
        <taxon>Sar</taxon>
        <taxon>Alveolata</taxon>
        <taxon>Apicomplexa</taxon>
        <taxon>Conoidasida</taxon>
        <taxon>Coccidia</taxon>
        <taxon>Eucoccidiorida</taxon>
        <taxon>Eimeriorina</taxon>
        <taxon>Cryptosporidiidae</taxon>
        <taxon>Cryptosporidium</taxon>
    </lineage>
</organism>
<accession>A0A1J4MHT7</accession>
<reference evidence="2 3" key="1">
    <citation type="submission" date="2016-10" db="EMBL/GenBank/DDBJ databases">
        <title>Reductive evolution of mitochondrial metabolism and differential evolution of invasion-related proteins in Cryptosporidium.</title>
        <authorList>
            <person name="Liu S."/>
            <person name="Roellig D.M."/>
            <person name="Guo Y."/>
            <person name="Li N."/>
            <person name="Frace M.A."/>
            <person name="Tang K."/>
            <person name="Zhang L."/>
            <person name="Feng Y."/>
            <person name="Xiao L."/>
        </authorList>
    </citation>
    <scope>NUCLEOTIDE SEQUENCE [LARGE SCALE GENOMIC DNA]</scope>
    <source>
        <strain evidence="2">39726</strain>
    </source>
</reference>
<dbReference type="RefSeq" id="XP_028875053.1">
    <property type="nucleotide sequence ID" value="XM_029020609.1"/>
</dbReference>
<feature type="signal peptide" evidence="1">
    <location>
        <begin position="1"/>
        <end position="25"/>
    </location>
</feature>
<keyword evidence="1" id="KW-0732">Signal</keyword>
<evidence type="ECO:0000256" key="1">
    <source>
        <dbReference type="SAM" id="SignalP"/>
    </source>
</evidence>
<comment type="caution">
    <text evidence="2">The sequence shown here is derived from an EMBL/GenBank/DDBJ whole genome shotgun (WGS) entry which is preliminary data.</text>
</comment>
<sequence>MKILSFVSTFHVLVGLIMKIEISYSKMELLRRDFNKSEKFQRNNQYIPQNKKNWHYFIPIFNSSEEFVPPNRTYEFLELYKEIYAMKNASSNSFKKAYIDGVLIPKTDAKVAKLKAETAYIETKNAEKRKKMNLVKEDFEKNTPFSSIIGNILNSSSQINGTQILDTIYNETFYYLNNKNLTNSTEEITLRYS</sequence>
<keyword evidence="3" id="KW-1185">Reference proteome</keyword>
<dbReference type="AlphaFoldDB" id="A0A1J4MHT7"/>
<name>A0A1J4MHT7_9CRYT</name>
<dbReference type="OrthoDB" id="338362at2759"/>
<evidence type="ECO:0000313" key="2">
    <source>
        <dbReference type="EMBL" id="OII73798.1"/>
    </source>
</evidence>